<reference evidence="2" key="2">
    <citation type="journal article" date="2015" name="J. Proteomics">
        <title>Sexual differences in the sialomes of the zebra tick, Rhipicephalus pulchellus.</title>
        <authorList>
            <person name="Tan A.W."/>
            <person name="Francischetti I.M."/>
            <person name="Slovak M."/>
            <person name="Kini R.M."/>
            <person name="Ribeiro J.M."/>
        </authorList>
    </citation>
    <scope>NUCLEOTIDE SEQUENCE</scope>
    <source>
        <tissue evidence="2">Salivary gland</tissue>
    </source>
</reference>
<feature type="chain" id="PRO_5003981408" evidence="1">
    <location>
        <begin position="25"/>
        <end position="184"/>
    </location>
</feature>
<protein>
    <submittedName>
        <fullName evidence="2">Putative group viii salivary lipocalin</fullName>
    </submittedName>
</protein>
<accession>L7M9J3</accession>
<evidence type="ECO:0000313" key="2">
    <source>
        <dbReference type="EMBL" id="JAA60700.1"/>
    </source>
</evidence>
<dbReference type="Gene3D" id="2.40.128.20">
    <property type="match status" value="1"/>
</dbReference>
<dbReference type="AlphaFoldDB" id="L7M9J3"/>
<evidence type="ECO:0000256" key="1">
    <source>
        <dbReference type="SAM" id="SignalP"/>
    </source>
</evidence>
<reference evidence="2" key="1">
    <citation type="submission" date="2012-11" db="EMBL/GenBank/DDBJ databases">
        <authorList>
            <person name="Lucero-Rivera Y.E."/>
            <person name="Tovar-Ramirez D."/>
        </authorList>
    </citation>
    <scope>NUCLEOTIDE SEQUENCE</scope>
    <source>
        <tissue evidence="2">Salivary gland</tissue>
    </source>
</reference>
<feature type="signal peptide" evidence="1">
    <location>
        <begin position="1"/>
        <end position="24"/>
    </location>
</feature>
<name>L7M9J3_RHIPC</name>
<keyword evidence="1" id="KW-0732">Signal</keyword>
<organism evidence="2">
    <name type="scientific">Rhipicephalus pulchellus</name>
    <name type="common">Yellow backed tick</name>
    <name type="synonym">Dermacentor pulchellus</name>
    <dbReference type="NCBI Taxonomy" id="72859"/>
    <lineage>
        <taxon>Eukaryota</taxon>
        <taxon>Metazoa</taxon>
        <taxon>Ecdysozoa</taxon>
        <taxon>Arthropoda</taxon>
        <taxon>Chelicerata</taxon>
        <taxon>Arachnida</taxon>
        <taxon>Acari</taxon>
        <taxon>Parasitiformes</taxon>
        <taxon>Ixodida</taxon>
        <taxon>Ixodoidea</taxon>
        <taxon>Ixodidae</taxon>
        <taxon>Rhipicephalinae</taxon>
        <taxon>Rhipicephalus</taxon>
        <taxon>Rhipicephalus</taxon>
    </lineage>
</organism>
<proteinExistence type="evidence at transcript level"/>
<dbReference type="EMBL" id="GACK01004334">
    <property type="protein sequence ID" value="JAA60700.1"/>
    <property type="molecule type" value="mRNA"/>
</dbReference>
<sequence>MRLILLGLLAFCVFVVFNTSPSEGDIIVPGNSTDEVVLVGYSADLKQENWSCIKSRYNGTEGDWVKRTLEYRLKEGNINQDVKMHIKIKLWKYRDVLELDKQSWLRRLTYGSNKYLIRYYDNKSLVMSNFIQNISVLEPCSFWVKTQYLNSITELANDTFRYLCRNATFVGYDTEACKDRFLTG</sequence>
<dbReference type="InterPro" id="IPR012674">
    <property type="entry name" value="Calycin"/>
</dbReference>